<dbReference type="GO" id="GO:0044611">
    <property type="term" value="C:nuclear pore inner ring"/>
    <property type="evidence" value="ECO:0007669"/>
    <property type="project" value="TreeGrafter"/>
</dbReference>
<dbReference type="Gene3D" id="1.25.10.70">
    <property type="match status" value="1"/>
</dbReference>
<evidence type="ECO:0000256" key="1">
    <source>
        <dbReference type="ARBA" id="ARBA00004567"/>
    </source>
</evidence>
<evidence type="ECO:0000313" key="14">
    <source>
        <dbReference type="Proteomes" id="UP001375240"/>
    </source>
</evidence>
<evidence type="ECO:0000256" key="2">
    <source>
        <dbReference type="ARBA" id="ARBA00022448"/>
    </source>
</evidence>
<dbReference type="Pfam" id="PF10487">
    <property type="entry name" value="Nup188_N"/>
    <property type="match status" value="1"/>
</dbReference>
<proteinExistence type="inferred from homology"/>
<dbReference type="Pfam" id="PF18378">
    <property type="entry name" value="Nup188_C"/>
    <property type="match status" value="1"/>
</dbReference>
<reference evidence="13 14" key="1">
    <citation type="submission" date="2019-10" db="EMBL/GenBank/DDBJ databases">
        <authorList>
            <person name="Palmer J.M."/>
        </authorList>
    </citation>
    <scope>NUCLEOTIDE SEQUENCE [LARGE SCALE GENOMIC DNA]</scope>
    <source>
        <strain evidence="13 14">TWF696</strain>
    </source>
</reference>
<keyword evidence="3" id="KW-0509">mRNA transport</keyword>
<organism evidence="13 14">
    <name type="scientific">Orbilia brochopaga</name>
    <dbReference type="NCBI Taxonomy" id="3140254"/>
    <lineage>
        <taxon>Eukaryota</taxon>
        <taxon>Fungi</taxon>
        <taxon>Dikarya</taxon>
        <taxon>Ascomycota</taxon>
        <taxon>Pezizomycotina</taxon>
        <taxon>Orbiliomycetes</taxon>
        <taxon>Orbiliales</taxon>
        <taxon>Orbiliaceae</taxon>
        <taxon>Orbilia</taxon>
    </lineage>
</organism>
<dbReference type="GO" id="GO:0006405">
    <property type="term" value="P:RNA export from nucleus"/>
    <property type="evidence" value="ECO:0007669"/>
    <property type="project" value="TreeGrafter"/>
</dbReference>
<evidence type="ECO:0000256" key="4">
    <source>
        <dbReference type="ARBA" id="ARBA00022927"/>
    </source>
</evidence>
<comment type="subcellular location">
    <subcellularLocation>
        <location evidence="1">Nucleus</location>
        <location evidence="1">Nuclear pore complex</location>
    </subcellularLocation>
</comment>
<dbReference type="EMBL" id="JAVHNQ010000005">
    <property type="protein sequence ID" value="KAK6347037.1"/>
    <property type="molecule type" value="Genomic_DNA"/>
</dbReference>
<dbReference type="PANTHER" id="PTHR31431:SF1">
    <property type="entry name" value="NUCLEOPORIN NUP188"/>
    <property type="match status" value="1"/>
</dbReference>
<evidence type="ECO:0000259" key="12">
    <source>
        <dbReference type="Pfam" id="PF21093"/>
    </source>
</evidence>
<accession>A0AAV9UQY1</accession>
<evidence type="ECO:0000256" key="9">
    <source>
        <dbReference type="ARBA" id="ARBA00040174"/>
    </source>
</evidence>
<dbReference type="GO" id="GO:0006606">
    <property type="term" value="P:protein import into nucleus"/>
    <property type="evidence" value="ECO:0007669"/>
    <property type="project" value="TreeGrafter"/>
</dbReference>
<keyword evidence="2" id="KW-0813">Transport</keyword>
<evidence type="ECO:0000256" key="6">
    <source>
        <dbReference type="ARBA" id="ARBA00023132"/>
    </source>
</evidence>
<dbReference type="InterPro" id="IPR041634">
    <property type="entry name" value="Nup188_C"/>
</dbReference>
<dbReference type="PANTHER" id="PTHR31431">
    <property type="entry name" value="NUCLEOPORIN NUP188 HOMOLOG"/>
    <property type="match status" value="1"/>
</dbReference>
<comment type="similarity">
    <text evidence="8">Belongs to the Nup188 family.</text>
</comment>
<name>A0AAV9UQY1_9PEZI</name>
<evidence type="ECO:0000256" key="5">
    <source>
        <dbReference type="ARBA" id="ARBA00023010"/>
    </source>
</evidence>
<keyword evidence="6" id="KW-0906">Nuclear pore complex</keyword>
<keyword evidence="4" id="KW-0653">Protein transport</keyword>
<dbReference type="InterPro" id="IPR044840">
    <property type="entry name" value="Nup188"/>
</dbReference>
<dbReference type="Pfam" id="PF21093">
    <property type="entry name" value="Nup188_N-subdom_III"/>
    <property type="match status" value="1"/>
</dbReference>
<comment type="caution">
    <text evidence="13">The sequence shown here is derived from an EMBL/GenBank/DDBJ whole genome shotgun (WGS) entry which is preliminary data.</text>
</comment>
<evidence type="ECO:0000313" key="13">
    <source>
        <dbReference type="EMBL" id="KAK6347037.1"/>
    </source>
</evidence>
<protein>
    <recommendedName>
        <fullName evidence="9">Nucleoporin NUP188</fullName>
    </recommendedName>
</protein>
<keyword evidence="7" id="KW-0539">Nucleus</keyword>
<dbReference type="Proteomes" id="UP001375240">
    <property type="component" value="Unassembled WGS sequence"/>
</dbReference>
<dbReference type="InterPro" id="IPR018864">
    <property type="entry name" value="Nucleoporin_Nup188_N"/>
</dbReference>
<gene>
    <name evidence="13" type="ORF">TWF696_007120</name>
</gene>
<evidence type="ECO:0000256" key="8">
    <source>
        <dbReference type="ARBA" id="ARBA00038387"/>
    </source>
</evidence>
<dbReference type="GO" id="GO:0017056">
    <property type="term" value="F:structural constituent of nuclear pore"/>
    <property type="evidence" value="ECO:0007669"/>
    <property type="project" value="InterPro"/>
</dbReference>
<evidence type="ECO:0000256" key="7">
    <source>
        <dbReference type="ARBA" id="ARBA00023242"/>
    </source>
</evidence>
<dbReference type="GO" id="GO:0051028">
    <property type="term" value="P:mRNA transport"/>
    <property type="evidence" value="ECO:0007669"/>
    <property type="project" value="UniProtKB-KW"/>
</dbReference>
<feature type="domain" description="Nucleoporin Nup188 N-terminal" evidence="10">
    <location>
        <begin position="105"/>
        <end position="427"/>
    </location>
</feature>
<evidence type="ECO:0000256" key="3">
    <source>
        <dbReference type="ARBA" id="ARBA00022816"/>
    </source>
</evidence>
<keyword evidence="14" id="KW-1185">Reference proteome</keyword>
<evidence type="ECO:0000259" key="11">
    <source>
        <dbReference type="Pfam" id="PF18378"/>
    </source>
</evidence>
<evidence type="ECO:0000259" key="10">
    <source>
        <dbReference type="Pfam" id="PF10487"/>
    </source>
</evidence>
<keyword evidence="5" id="KW-0811">Translocation</keyword>
<feature type="domain" description="Nuclear pore protein Nup188 C-terminal" evidence="11">
    <location>
        <begin position="1472"/>
        <end position="1811"/>
    </location>
</feature>
<dbReference type="InterPro" id="IPR048883">
    <property type="entry name" value="Nup188_N-subdom_III"/>
</dbReference>
<feature type="domain" description="Nucleoporin Nup188 N-terminal subdomain III" evidence="12">
    <location>
        <begin position="704"/>
        <end position="1145"/>
    </location>
</feature>
<sequence length="1825" mass="201247">MASNGVSPATRHLPSKSFDTAIEDALTNNTPLLSWRSALYRLTTPSRSTVAVWNLKSWLLSPPQLSSLAGSYAAIPPANATSKQAFETKTSMINITADTVLPVAEIKGDALELSKALDLDELEALRVCILEFQERSHTLHSNSGDSADPAPASLTMSMFSKSTTKSRAGQGRNDSAEELARKARQARQVRLYFSERRYKLKVATALVRIVVEHDPKSPRKNPFYTTATKILRKMIDDGKQDIKKGFVETLIKDIGQAITSSKLPRYYTISRSPNELIKLREEWERQVLTNIYHCLQFLFLLIFGPVSPSGTVVASWYECMGSTSFLTDQKFLSRPFCNAHQPLINSIIPLGAIISFEILSVELAEAFINTMLSGPSESSDPSSSFYLGDAVAVNLVNQVLLESTGEKAFLPASLASWAWAIILTTYNRIPDDDKAIALPHSDQNRNESLLHRADKNLAGIMSSSTLAEGPALYFAKEALKSNFLNTIKNFVTGVPGGSGWSIQAEEDGEKMQHVLAGLVRLGMDLLEWEVKAIQAFIATHSENIPPRLSQEEPQLSIDFSDGNSEEETVPPVMEMTERHGFSACRNLWADKSAIEKTIHMARIRFPYESLPFCAILNATTPRQIVDEPYNLSLKYLADLMESFTYILPVNFRGTEVDENDASKIILLEDLMVIDSRREDGGGAFVLPAGILGRIVSSSVSPPIVRWDYRYSGLEFLGRLLEKVLLEESFGDASLAIEILGIFDGILVSYCNGPANKEEELDDTFSVTRLLEEASNLLAPNSDIISVILDLFEASLPVSVASKSVDLASGCLRVIITLIAVVPGRIWPLLGRSSLLERNGRGGLLTKILESVEIVQGDYTFLLTAFSLYETLLSDAIAGVVFSGTIGSPGSIVSGAGVRSGISKEMQTSILQDWTRFWCSVFESFTTWKYLHVKQRLTLNFKICNAFSRILNTVYGIASDENEGYGLFEGLASSASIICSIFLDQSQTTAVDPLLLSINEGLETVESTVHNLFVADWITNVKSTLKFGATILKVQHLQRKPPGHLEKQLYERSVDLIALYEVDESYRQPVLEILDSLVSGSEQWVGEPPSILGYIGPTGANRLVELLQRLGGRLGEEELEASIWRFFCTVIANKQQGLSIKLVTGNNLEIGASTAKAIEKSSKNTKSMLALALEILVNISKLPASLLLPTLQAVSIAQDFWGPIITNLPQYHDFLKAITDYIEKLSVNYSARTPQDITESCNKTAAAAHIAQILTMHLYQSRTTRLMMQDPKTRDLFGSLLPKIKFYLDHGVTISGYKPSMHGLLAFNFKNKWPCCHLENFRKSAMQQRLYGTNYFYDIELAEQILSWDRGWNNVTTRRASNRVIEVRSGFRADVESVNLNLALIDSQVFLLDMWSNLALELTCQSSFHTIQSVTALAKVATDALKANISEKTPPTISTVLNTKRTSLAFSLFRRLGLINIPSAQTAESFGVILDTVWQVVATLEADFLQSLSKGGDENSRNILRLIYLALNSSLKANQEPSPRLLYLLVGVFDLIVARAFTALANAAYEPASSANPGDMLIVIGILQTILSFKGLEPVQEHLVTHLSNHGTIRTATILFTWASKLVEQPMGPSGNPDPIYGEISIMFLVKLSTLPILAEQIALNSVFNSLSEGDLATKIQAGQLLPTTTPRLHSIWCKGFIPLLLNVLHALNKRVAPEVAMFIRSFNQQIIFSIAYLNKPEYVTLSHLEELSDLAALLILLDQMGASPGDEIMARVRSLETACDQIISHRAWLSKVLVATTPEEDALLQSETGTGSKLAEKIVLQAKTIQQLVASMDGGDDDQMK</sequence>